<organism evidence="1 2">
    <name type="scientific">Pseudomonas triticifolii</name>
    <dbReference type="NCBI Taxonomy" id="2762592"/>
    <lineage>
        <taxon>Bacteria</taxon>
        <taxon>Pseudomonadati</taxon>
        <taxon>Pseudomonadota</taxon>
        <taxon>Gammaproteobacteria</taxon>
        <taxon>Pseudomonadales</taxon>
        <taxon>Pseudomonadaceae</taxon>
        <taxon>Pseudomonas</taxon>
    </lineage>
</organism>
<evidence type="ECO:0000313" key="1">
    <source>
        <dbReference type="EMBL" id="MBC3956861.1"/>
    </source>
</evidence>
<keyword evidence="2" id="KW-1185">Reference proteome</keyword>
<accession>A0ABR7BI49</accession>
<evidence type="ECO:0000313" key="2">
    <source>
        <dbReference type="Proteomes" id="UP000660131"/>
    </source>
</evidence>
<comment type="caution">
    <text evidence="1">The sequence shown here is derived from an EMBL/GenBank/DDBJ whole genome shotgun (WGS) entry which is preliminary data.</text>
</comment>
<sequence length="586" mass="59179">MATTTAQIQQLYVAYLGRAADKAGLDYWTTELNATPATLTLEDLRANFVNSQPEYAAIYGGLTREDTVAKIYSNLFGRPADAAGLTYWTTGGGASVSTDLLLTAFINGASATDSQTVTNKVLVSEIYTNAAGTNFLAADAATIISNVTDNGSISAALTQLTNGTLSGIAVPAAIAALKADATADAAVTAFDTNNIANVKALSTELFALSVTNDNGKQTPLIGDTAVSTGTTYADQASDLEAAITLARGANLDTETLTTKLGTDTTALATARTNFLTDDKDAVTKINAYDAAVKAVAANQGAVQGNIDQANTTFAAYVANTANSAAYTKALSDAGLASTTTAADIYTTLSAAGTTDAVVTKITTAFASISEFAAVKTVAALEKSEAVAVAAESTASGNLAAGTGAAWKTAYDNVATDNAQLTASKAIDALEAKYTVIDTAHDSLVSTAASTQTTVDNSAALTLVTAGAGTAKADVFHFASAITQANDVAINFGSKDSLYLGEGFTLNTTAKVDATTGFITGGDNNAKEVFFIQDGANVKAVVETNVTGSTTADLAAASTTDGAAVITLTGVTVAELTFANGVISHVA</sequence>
<dbReference type="Proteomes" id="UP000660131">
    <property type="component" value="Unassembled WGS sequence"/>
</dbReference>
<protein>
    <submittedName>
        <fullName evidence="1">DUF4214 domain-containing protein</fullName>
    </submittedName>
</protein>
<reference evidence="1 2" key="1">
    <citation type="submission" date="2020-08" db="EMBL/GenBank/DDBJ databases">
        <title>Putative novel bacterial strains isolated from necrotic wheat leaf tissues caused by Xanthomonas translucens.</title>
        <authorList>
            <person name="Tambong J.T."/>
        </authorList>
    </citation>
    <scope>NUCLEOTIDE SEQUENCE [LARGE SCALE GENOMIC DNA]</scope>
    <source>
        <strain evidence="1 2">DOAB 1067</strain>
    </source>
</reference>
<dbReference type="EMBL" id="JACONV010000015">
    <property type="protein sequence ID" value="MBC3956861.1"/>
    <property type="molecule type" value="Genomic_DNA"/>
</dbReference>
<name>A0ABR7BI49_9PSED</name>
<proteinExistence type="predicted"/>
<gene>
    <name evidence="1" type="ORF">H8S56_17780</name>
</gene>